<evidence type="ECO:0000313" key="1">
    <source>
        <dbReference type="EMBL" id="STC96994.1"/>
    </source>
</evidence>
<accession>A0A7Z7LUK4</accession>
<comment type="caution">
    <text evidence="1">The sequence shown here is derived from an EMBL/GenBank/DDBJ whole genome shotgun (WGS) entry which is preliminary data.</text>
</comment>
<proteinExistence type="predicted"/>
<sequence length="239" mass="28271">MMRFTSEISLDNTVDFYFSIFKRKNLFRLFNGLEKDLFDQYKKLKIDNINSDINLIQEFFLNIGTGIKGEGYNISWSIPKAIKLINERNVDASDIMIDNLYYDFSNLEYEKLNHYKNIDVENFEPIIISFYLPTKELVVIDGTHRLYHAFSRGNKVIKAYVLSSYANSLIMNDRNYKLYSFHHNLVNLLELCCNPYSWKFSTNNSLKWDTYNGGFIFSNVIMKKIFLLSKRPVSFRPIK</sequence>
<dbReference type="Proteomes" id="UP000254876">
    <property type="component" value="Unassembled WGS sequence"/>
</dbReference>
<evidence type="ECO:0008006" key="3">
    <source>
        <dbReference type="Google" id="ProtNLM"/>
    </source>
</evidence>
<evidence type="ECO:0000313" key="2">
    <source>
        <dbReference type="Proteomes" id="UP000254876"/>
    </source>
</evidence>
<dbReference type="RefSeq" id="WP_147282658.1">
    <property type="nucleotide sequence ID" value="NZ_JBJDKH010000016.1"/>
</dbReference>
<dbReference type="EMBL" id="UFYD01000001">
    <property type="protein sequence ID" value="STC96994.1"/>
    <property type="molecule type" value="Genomic_DNA"/>
</dbReference>
<reference evidence="1 2" key="1">
    <citation type="submission" date="2018-06" db="EMBL/GenBank/DDBJ databases">
        <authorList>
            <consortium name="Pathogen Informatics"/>
            <person name="Doyle S."/>
        </authorList>
    </citation>
    <scope>NUCLEOTIDE SEQUENCE [LARGE SCALE GENOMIC DNA]</scope>
    <source>
        <strain evidence="1 2">NCTC10588</strain>
    </source>
</reference>
<dbReference type="AlphaFoldDB" id="A0A7Z7LUK4"/>
<name>A0A7Z7LUK4_9FLAO</name>
<organism evidence="1 2">
    <name type="scientific">Elizabethkingia anophelis</name>
    <dbReference type="NCBI Taxonomy" id="1117645"/>
    <lineage>
        <taxon>Bacteria</taxon>
        <taxon>Pseudomonadati</taxon>
        <taxon>Bacteroidota</taxon>
        <taxon>Flavobacteriia</taxon>
        <taxon>Flavobacteriales</taxon>
        <taxon>Weeksellaceae</taxon>
        <taxon>Elizabethkingia</taxon>
    </lineage>
</organism>
<gene>
    <name evidence="1" type="ORF">NCTC10588_00805</name>
</gene>
<protein>
    <recommendedName>
        <fullName evidence="3">ParB/Sulfiredoxin domain-containing protein</fullName>
    </recommendedName>
</protein>